<dbReference type="SUPFAM" id="SSF52151">
    <property type="entry name" value="FabD/lysophospholipase-like"/>
    <property type="match status" value="1"/>
</dbReference>
<dbReference type="InterPro" id="IPR049489">
    <property type="entry name" value="FabD-like_helical_ins"/>
</dbReference>
<dbReference type="SMART" id="SM00827">
    <property type="entry name" value="PKS_AT"/>
    <property type="match status" value="1"/>
</dbReference>
<proteinExistence type="predicted"/>
<dbReference type="SUPFAM" id="SSF51395">
    <property type="entry name" value="FMN-linked oxidoreductases"/>
    <property type="match status" value="1"/>
</dbReference>
<evidence type="ECO:0000256" key="4">
    <source>
        <dbReference type="ARBA" id="ARBA00048462"/>
    </source>
</evidence>
<organism evidence="7 8">
    <name type="scientific">Gracilibacillus dipsosauri</name>
    <dbReference type="NCBI Taxonomy" id="178340"/>
    <lineage>
        <taxon>Bacteria</taxon>
        <taxon>Bacillati</taxon>
        <taxon>Bacillota</taxon>
        <taxon>Bacilli</taxon>
        <taxon>Bacillales</taxon>
        <taxon>Bacillaceae</taxon>
        <taxon>Gracilibacillus</taxon>
    </lineage>
</organism>
<dbReference type="Proteomes" id="UP000245624">
    <property type="component" value="Unassembled WGS sequence"/>
</dbReference>
<dbReference type="InterPro" id="IPR050858">
    <property type="entry name" value="Mal-CoA-ACP_Trans/PKS_FabD"/>
</dbReference>
<dbReference type="Gene3D" id="3.40.366.10">
    <property type="entry name" value="Malonyl-Coenzyme A Acyl Carrier Protein, domain 2"/>
    <property type="match status" value="1"/>
</dbReference>
<dbReference type="InterPro" id="IPR016035">
    <property type="entry name" value="Acyl_Trfase/lysoPLipase"/>
</dbReference>
<dbReference type="GO" id="GO:0006633">
    <property type="term" value="P:fatty acid biosynthetic process"/>
    <property type="evidence" value="ECO:0007669"/>
    <property type="project" value="TreeGrafter"/>
</dbReference>
<dbReference type="GO" id="GO:0005829">
    <property type="term" value="C:cytosol"/>
    <property type="evidence" value="ECO:0007669"/>
    <property type="project" value="TreeGrafter"/>
</dbReference>
<dbReference type="InterPro" id="IPR014179">
    <property type="entry name" value="PfaD-like_TIM-barrel"/>
</dbReference>
<protein>
    <recommendedName>
        <fullName evidence="1">[acyl-carrier-protein] S-malonyltransferase</fullName>
        <ecNumber evidence="1">2.3.1.39</ecNumber>
    </recommendedName>
</protein>
<dbReference type="SUPFAM" id="SSF55048">
    <property type="entry name" value="Probable ACP-binding domain of malonyl-CoA ACP transacylase"/>
    <property type="match status" value="1"/>
</dbReference>
<dbReference type="InterPro" id="IPR014043">
    <property type="entry name" value="Acyl_transferase_dom"/>
</dbReference>
<comment type="catalytic activity">
    <reaction evidence="4">
        <text>holo-[ACP] + malonyl-CoA = malonyl-[ACP] + CoA</text>
        <dbReference type="Rhea" id="RHEA:41792"/>
        <dbReference type="Rhea" id="RHEA-COMP:9623"/>
        <dbReference type="Rhea" id="RHEA-COMP:9685"/>
        <dbReference type="ChEBI" id="CHEBI:57287"/>
        <dbReference type="ChEBI" id="CHEBI:57384"/>
        <dbReference type="ChEBI" id="CHEBI:64479"/>
        <dbReference type="ChEBI" id="CHEBI:78449"/>
        <dbReference type="EC" id="2.3.1.39"/>
    </reaction>
</comment>
<dbReference type="Gene3D" id="3.30.70.250">
    <property type="entry name" value="Malonyl-CoA ACP transacylase, ACP-binding"/>
    <property type="match status" value="1"/>
</dbReference>
<accession>A0A317KVQ1</accession>
<dbReference type="InterPro" id="IPR016036">
    <property type="entry name" value="Malonyl_transacylase_ACP-bd"/>
</dbReference>
<dbReference type="GO" id="GO:0004314">
    <property type="term" value="F:[acyl-carrier-protein] S-malonyltransferase activity"/>
    <property type="evidence" value="ECO:0007669"/>
    <property type="project" value="UniProtKB-EC"/>
</dbReference>
<keyword evidence="8" id="KW-1185">Reference proteome</keyword>
<dbReference type="PANTHER" id="PTHR42681:SF1">
    <property type="entry name" value="MALONYL-COA-ACYL CARRIER PROTEIN TRANSACYLASE, MITOCHONDRIAL"/>
    <property type="match status" value="1"/>
</dbReference>
<dbReference type="InterPro" id="IPR004410">
    <property type="entry name" value="Malonyl_CoA-ACP_transAc_FabD"/>
</dbReference>
<dbReference type="EMBL" id="QGTD01000015">
    <property type="protein sequence ID" value="PWU67373.1"/>
    <property type="molecule type" value="Genomic_DNA"/>
</dbReference>
<dbReference type="AlphaFoldDB" id="A0A317KVQ1"/>
<dbReference type="PANTHER" id="PTHR42681">
    <property type="entry name" value="MALONYL-COA-ACYL CARRIER PROTEIN TRANSACYLASE, MITOCHONDRIAL"/>
    <property type="match status" value="1"/>
</dbReference>
<dbReference type="CDD" id="cd04742">
    <property type="entry name" value="NPD_FabD"/>
    <property type="match status" value="1"/>
</dbReference>
<dbReference type="OrthoDB" id="9805460at2"/>
<keyword evidence="3" id="KW-0012">Acyltransferase</keyword>
<dbReference type="InterPro" id="IPR001227">
    <property type="entry name" value="Ac_transferase_dom_sf"/>
</dbReference>
<gene>
    <name evidence="7" type="primary">fabD</name>
    <name evidence="7" type="ORF">DLJ74_15685</name>
</gene>
<evidence type="ECO:0000256" key="5">
    <source>
        <dbReference type="SAM" id="MobiDB-lite"/>
    </source>
</evidence>
<keyword evidence="2 7" id="KW-0808">Transferase</keyword>
<comment type="caution">
    <text evidence="7">The sequence shown here is derived from an EMBL/GenBank/DDBJ whole genome shotgun (WGS) entry which is preliminary data.</text>
</comment>
<dbReference type="NCBIfam" id="TIGR00128">
    <property type="entry name" value="fabD"/>
    <property type="match status" value="1"/>
</dbReference>
<evidence type="ECO:0000313" key="8">
    <source>
        <dbReference type="Proteomes" id="UP000245624"/>
    </source>
</evidence>
<feature type="region of interest" description="Disordered" evidence="5">
    <location>
        <begin position="286"/>
        <end position="313"/>
    </location>
</feature>
<feature type="compositionally biased region" description="Basic and acidic residues" evidence="5">
    <location>
        <begin position="286"/>
        <end position="304"/>
    </location>
</feature>
<dbReference type="Gene3D" id="3.20.20.70">
    <property type="entry name" value="Aldolase class I"/>
    <property type="match status" value="1"/>
</dbReference>
<reference evidence="7 8" key="1">
    <citation type="submission" date="2018-05" db="EMBL/GenBank/DDBJ databases">
        <title>Genomic analysis of Gracilibacillus dipsosauri DD1 reveals novel features of a salt-tolerant amylase.</title>
        <authorList>
            <person name="Deutch C.E."/>
            <person name="Yang S."/>
        </authorList>
    </citation>
    <scope>NUCLEOTIDE SEQUENCE [LARGE SCALE GENOMIC DNA]</scope>
    <source>
        <strain evidence="7 8">DD1</strain>
    </source>
</reference>
<dbReference type="Pfam" id="PF21607">
    <property type="entry name" value="FabD_helical_ins"/>
    <property type="match status" value="1"/>
</dbReference>
<name>A0A317KVQ1_9BACI</name>
<dbReference type="InterPro" id="IPR013785">
    <property type="entry name" value="Aldolase_TIM"/>
</dbReference>
<evidence type="ECO:0000256" key="1">
    <source>
        <dbReference type="ARBA" id="ARBA00013258"/>
    </source>
</evidence>
<dbReference type="RefSeq" id="WP_109985163.1">
    <property type="nucleotide sequence ID" value="NZ_QGTD01000015.1"/>
</dbReference>
<evidence type="ECO:0000259" key="6">
    <source>
        <dbReference type="SMART" id="SM00827"/>
    </source>
</evidence>
<dbReference type="NCBIfam" id="TIGR02814">
    <property type="entry name" value="pfaD_fam"/>
    <property type="match status" value="1"/>
</dbReference>
<sequence length="774" mass="86870">MTVYVFPGQGSQQKGMGKELFAEFSRLTKLADDILGYSIRTVCLENPDEILGQTQYTQPALYTVNAFHYLKKTRETDEKPNYVAGHSLGEYNALFAAGVFDFETGLKLVKKRGELMSQCYGGGMAAVLGLNEQQIAEVLALNGLDQLDIANFNSPTQIVLSGPKEEIKQAQGIFEKTPNVQMFIPLKTSGAFHSRYMQQVKSEFSSYLNEFHFFPPAIPIISNVEARPYGENIKANLIAQIDHPVKWTESIRYLMGKGEMDFLELGPGHVLTSLIGQIKNKSKPLTVEDRLTKDKEAMGRRTEQKVPPSDSPPRLCLTASSLGSDSFKRDYNLKYAYLTGGMYRGISSTDLVVKVGKAGMMGFFGSGGLKPVEIEQAIITIQKGLNQGEAYGINLVHQFNHPQREEEIVHLLLKYNVTVMEASAFLGITPALIIYRAKGLKPSSDNSIRCHHRIIAKVSRPEVAEAFLSPPPERLLNKLQMEGKITSQEAKWLRQIPMADDLTVEADSGGHTDAGVAYALLPTIIRLRDRLQTKYAYNREIRIGAAGGIGTPEAAAAAFTLGAAYILTGSINQCTVEANTSDSAKNLLQQMNVQDTEYAPAGDLFELGAKIQVLKKGVFFPARANKLWELYRHYESWESIDKHVREHIEEIYFKCKYEEVYAKIRDHYTTEDLQKFEKNPKQKMAAIFKWYFHYTNQLTLNDQQESKVDFQIHCGPALGSFNEWVKGTDLENWHNRHVDHIGKYLMDETAQLLTERFQQLLAVKESGSLQTVTI</sequence>
<dbReference type="Pfam" id="PF03060">
    <property type="entry name" value="NMO"/>
    <property type="match status" value="1"/>
</dbReference>
<evidence type="ECO:0000256" key="3">
    <source>
        <dbReference type="ARBA" id="ARBA00023315"/>
    </source>
</evidence>
<evidence type="ECO:0000313" key="7">
    <source>
        <dbReference type="EMBL" id="PWU67373.1"/>
    </source>
</evidence>
<dbReference type="EC" id="2.3.1.39" evidence="1"/>
<dbReference type="Pfam" id="PF00698">
    <property type="entry name" value="Acyl_transf_1"/>
    <property type="match status" value="1"/>
</dbReference>
<evidence type="ECO:0000256" key="2">
    <source>
        <dbReference type="ARBA" id="ARBA00022679"/>
    </source>
</evidence>
<feature type="domain" description="Malonyl-CoA:ACP transacylase (MAT)" evidence="6">
    <location>
        <begin position="5"/>
        <end position="326"/>
    </location>
</feature>